<protein>
    <submittedName>
        <fullName evidence="1">Uncharacterized protein</fullName>
    </submittedName>
</protein>
<evidence type="ECO:0000313" key="1">
    <source>
        <dbReference type="EMBL" id="PMD21866.1"/>
    </source>
</evidence>
<dbReference type="AlphaFoldDB" id="A0A2J6Q6G2"/>
<keyword evidence="2" id="KW-1185">Reference proteome</keyword>
<gene>
    <name evidence="1" type="ORF">NA56DRAFT_702835</name>
</gene>
<accession>A0A2J6Q6G2</accession>
<dbReference type="EMBL" id="KZ613479">
    <property type="protein sequence ID" value="PMD21866.1"/>
    <property type="molecule type" value="Genomic_DNA"/>
</dbReference>
<name>A0A2J6Q6G2_9HELO</name>
<proteinExistence type="predicted"/>
<dbReference type="Proteomes" id="UP000235672">
    <property type="component" value="Unassembled WGS sequence"/>
</dbReference>
<sequence>MRIASGSADMKLGEHETKVEFRGWRLLAMEELKGRVESEEEIDFSKGSKLDHTTGFHGCCFMEQGPVRSEIMGIGMALFCLSTRSRQVVPRVGSGIGNIAFAPRDSPALVTEEWEEWEEWEAAATPLMTMILRPEGRERAAVAAIAEDVGEMFLTAKMFFQRRPLT</sequence>
<organism evidence="1 2">
    <name type="scientific">Hyaloscypha hepaticicola</name>
    <dbReference type="NCBI Taxonomy" id="2082293"/>
    <lineage>
        <taxon>Eukaryota</taxon>
        <taxon>Fungi</taxon>
        <taxon>Dikarya</taxon>
        <taxon>Ascomycota</taxon>
        <taxon>Pezizomycotina</taxon>
        <taxon>Leotiomycetes</taxon>
        <taxon>Helotiales</taxon>
        <taxon>Hyaloscyphaceae</taxon>
        <taxon>Hyaloscypha</taxon>
    </lineage>
</organism>
<evidence type="ECO:0000313" key="2">
    <source>
        <dbReference type="Proteomes" id="UP000235672"/>
    </source>
</evidence>
<reference evidence="1 2" key="1">
    <citation type="submission" date="2016-05" db="EMBL/GenBank/DDBJ databases">
        <title>A degradative enzymes factory behind the ericoid mycorrhizal symbiosis.</title>
        <authorList>
            <consortium name="DOE Joint Genome Institute"/>
            <person name="Martino E."/>
            <person name="Morin E."/>
            <person name="Grelet G."/>
            <person name="Kuo A."/>
            <person name="Kohler A."/>
            <person name="Daghino S."/>
            <person name="Barry K."/>
            <person name="Choi C."/>
            <person name="Cichocki N."/>
            <person name="Clum A."/>
            <person name="Copeland A."/>
            <person name="Hainaut M."/>
            <person name="Haridas S."/>
            <person name="Labutti K."/>
            <person name="Lindquist E."/>
            <person name="Lipzen A."/>
            <person name="Khouja H.-R."/>
            <person name="Murat C."/>
            <person name="Ohm R."/>
            <person name="Olson A."/>
            <person name="Spatafora J."/>
            <person name="Veneault-Fourrey C."/>
            <person name="Henrissat B."/>
            <person name="Grigoriev I."/>
            <person name="Martin F."/>
            <person name="Perotto S."/>
        </authorList>
    </citation>
    <scope>NUCLEOTIDE SEQUENCE [LARGE SCALE GENOMIC DNA]</scope>
    <source>
        <strain evidence="1 2">UAMH 7357</strain>
    </source>
</reference>